<dbReference type="OrthoDB" id="19141at2759"/>
<protein>
    <submittedName>
        <fullName evidence="5">Nucleic acid-binding protein</fullName>
    </submittedName>
</protein>
<dbReference type="GeneID" id="30983110"/>
<dbReference type="EMBL" id="KV453909">
    <property type="protein sequence ID" value="ODV82184.1"/>
    <property type="molecule type" value="Genomic_DNA"/>
</dbReference>
<feature type="non-terminal residue" evidence="5">
    <location>
        <position position="1"/>
    </location>
</feature>
<feature type="domain" description="TRNA-binding" evidence="4">
    <location>
        <begin position="1"/>
        <end position="103"/>
    </location>
</feature>
<evidence type="ECO:0000256" key="2">
    <source>
        <dbReference type="ARBA" id="ARBA00022884"/>
    </source>
</evidence>
<name>A0A1E4SRQ9_9ASCO</name>
<dbReference type="RefSeq" id="XP_020067306.1">
    <property type="nucleotide sequence ID" value="XM_020208974.1"/>
</dbReference>
<organism evidence="5 6">
    <name type="scientific">Suhomyces tanzawaensis NRRL Y-17324</name>
    <dbReference type="NCBI Taxonomy" id="984487"/>
    <lineage>
        <taxon>Eukaryota</taxon>
        <taxon>Fungi</taxon>
        <taxon>Dikarya</taxon>
        <taxon>Ascomycota</taxon>
        <taxon>Saccharomycotina</taxon>
        <taxon>Pichiomycetes</taxon>
        <taxon>Debaryomycetaceae</taxon>
        <taxon>Suhomyces</taxon>
    </lineage>
</organism>
<dbReference type="PANTHER" id="PTHR11586:SF33">
    <property type="entry name" value="AMINOACYL TRNA SYNTHASE COMPLEX-INTERACTING MULTIFUNCTIONAL PROTEIN 1"/>
    <property type="match status" value="1"/>
</dbReference>
<dbReference type="Pfam" id="PF01588">
    <property type="entry name" value="tRNA_bind"/>
    <property type="match status" value="1"/>
</dbReference>
<dbReference type="SUPFAM" id="SSF50249">
    <property type="entry name" value="Nucleic acid-binding proteins"/>
    <property type="match status" value="1"/>
</dbReference>
<dbReference type="AlphaFoldDB" id="A0A1E4SRQ9"/>
<keyword evidence="1 3" id="KW-0820">tRNA-binding</keyword>
<keyword evidence="6" id="KW-1185">Reference proteome</keyword>
<evidence type="ECO:0000256" key="3">
    <source>
        <dbReference type="PROSITE-ProRule" id="PRU00209"/>
    </source>
</evidence>
<sequence>NPTALNLRVGKIILCEKHADADKLYVSQIQVKDEQELVQVCSGLVNHIPIEQMVDRRVVVLTNLKPSKMRGVKSEAMLLASEIDGQVDLIEPPQKAVLGGRLQFETFLSEVEPSRLKPNVWEDIQKHLRTTSLGEAAYVKDGKEYILKYGPGASTSLLKNAPIR</sequence>
<evidence type="ECO:0000313" key="6">
    <source>
        <dbReference type="Proteomes" id="UP000094285"/>
    </source>
</evidence>
<dbReference type="InterPro" id="IPR012340">
    <property type="entry name" value="NA-bd_OB-fold"/>
</dbReference>
<keyword evidence="2 3" id="KW-0694">RNA-binding</keyword>
<dbReference type="GO" id="GO:0000049">
    <property type="term" value="F:tRNA binding"/>
    <property type="evidence" value="ECO:0007669"/>
    <property type="project" value="UniProtKB-UniRule"/>
</dbReference>
<evidence type="ECO:0000259" key="4">
    <source>
        <dbReference type="PROSITE" id="PS50886"/>
    </source>
</evidence>
<proteinExistence type="predicted"/>
<dbReference type="Gene3D" id="2.40.50.140">
    <property type="entry name" value="Nucleic acid-binding proteins"/>
    <property type="match status" value="1"/>
</dbReference>
<dbReference type="Proteomes" id="UP000094285">
    <property type="component" value="Unassembled WGS sequence"/>
</dbReference>
<dbReference type="PROSITE" id="PS50886">
    <property type="entry name" value="TRBD"/>
    <property type="match status" value="1"/>
</dbReference>
<dbReference type="InterPro" id="IPR002547">
    <property type="entry name" value="tRNA-bd_dom"/>
</dbReference>
<dbReference type="PANTHER" id="PTHR11586">
    <property type="entry name" value="TRNA-AMINOACYLATION COFACTOR ARC1 FAMILY MEMBER"/>
    <property type="match status" value="1"/>
</dbReference>
<evidence type="ECO:0000313" key="5">
    <source>
        <dbReference type="EMBL" id="ODV82184.1"/>
    </source>
</evidence>
<gene>
    <name evidence="5" type="ORF">CANTADRAFT_43546</name>
</gene>
<accession>A0A1E4SRQ9</accession>
<dbReference type="STRING" id="984487.A0A1E4SRQ9"/>
<dbReference type="InterPro" id="IPR051270">
    <property type="entry name" value="Tyrosine-tRNA_ligase_regulator"/>
</dbReference>
<reference evidence="6" key="1">
    <citation type="submission" date="2016-05" db="EMBL/GenBank/DDBJ databases">
        <title>Comparative genomics of biotechnologically important yeasts.</title>
        <authorList>
            <consortium name="DOE Joint Genome Institute"/>
            <person name="Riley R."/>
            <person name="Haridas S."/>
            <person name="Wolfe K.H."/>
            <person name="Lopes M.R."/>
            <person name="Hittinger C.T."/>
            <person name="Goker M."/>
            <person name="Salamov A."/>
            <person name="Wisecaver J."/>
            <person name="Long T.M."/>
            <person name="Aerts A.L."/>
            <person name="Barry K."/>
            <person name="Choi C."/>
            <person name="Clum A."/>
            <person name="Coughlan A.Y."/>
            <person name="Deshpande S."/>
            <person name="Douglass A.P."/>
            <person name="Hanson S.J."/>
            <person name="Klenk H.-P."/>
            <person name="Labutti K."/>
            <person name="Lapidus A."/>
            <person name="Lindquist E."/>
            <person name="Lipzen A."/>
            <person name="Meier-Kolthoff J.P."/>
            <person name="Ohm R.A."/>
            <person name="Otillar R.P."/>
            <person name="Pangilinan J."/>
            <person name="Peng Y."/>
            <person name="Rokas A."/>
            <person name="Rosa C.A."/>
            <person name="Scheuner C."/>
            <person name="Sibirny A.A."/>
            <person name="Slot J.C."/>
            <person name="Stielow J.B."/>
            <person name="Sun H."/>
            <person name="Kurtzman C.P."/>
            <person name="Blackwell M."/>
            <person name="Grigoriev I.V."/>
            <person name="Jeffries T.W."/>
        </authorList>
    </citation>
    <scope>NUCLEOTIDE SEQUENCE [LARGE SCALE GENOMIC DNA]</scope>
    <source>
        <strain evidence="6">NRRL Y-17324</strain>
    </source>
</reference>
<evidence type="ECO:0000256" key="1">
    <source>
        <dbReference type="ARBA" id="ARBA00022555"/>
    </source>
</evidence>